<name>A0A2D4I1K7_MICLE</name>
<dbReference type="EMBL" id="IACK01068940">
    <property type="protein sequence ID" value="LAA78072.1"/>
    <property type="molecule type" value="Transcribed_RNA"/>
</dbReference>
<accession>A0A2D4I1K7</accession>
<proteinExistence type="predicted"/>
<sequence length="122" mass="13989">MQGPLSPSCIIPDYYQTRAAATTFFSAFSCLRELYLIEYLSCSCEKYRSPAMILASAAIQFLYMLEEFIYMNGDLFTNPQSGLVPLFKALLLKWLFSSTYNSLGHVCYLTPEKGERIYLIQF</sequence>
<protein>
    <submittedName>
        <fullName evidence="1">Uncharacterized protein</fullName>
    </submittedName>
</protein>
<dbReference type="AlphaFoldDB" id="A0A2D4I1K7"/>
<evidence type="ECO:0000313" key="1">
    <source>
        <dbReference type="EMBL" id="LAA78072.1"/>
    </source>
</evidence>
<reference evidence="1" key="1">
    <citation type="submission" date="2017-07" db="EMBL/GenBank/DDBJ databases">
        <authorList>
            <person name="Mikheyev A."/>
            <person name="Grau M."/>
        </authorList>
    </citation>
    <scope>NUCLEOTIDE SEQUENCE</scope>
    <source>
        <tissue evidence="1">Venom_gland</tissue>
    </source>
</reference>
<reference evidence="1" key="2">
    <citation type="submission" date="2017-11" db="EMBL/GenBank/DDBJ databases">
        <title>Coralsnake Venomics: Analyses of Venom Gland Transcriptomes and Proteomes of Six Brazilian Taxa.</title>
        <authorList>
            <person name="Aird S.D."/>
            <person name="Jorge da Silva N."/>
            <person name="Qiu L."/>
            <person name="Villar-Briones A."/>
            <person name="Aparecida-Saddi V."/>
            <person name="Campos-Telles M.P."/>
            <person name="Grau M."/>
            <person name="Mikheyev A.S."/>
        </authorList>
    </citation>
    <scope>NUCLEOTIDE SEQUENCE</scope>
    <source>
        <tissue evidence="1">Venom_gland</tissue>
    </source>
</reference>
<organism evidence="1">
    <name type="scientific">Micrurus lemniscatus lemniscatus</name>
    <dbReference type="NCBI Taxonomy" id="129467"/>
    <lineage>
        <taxon>Eukaryota</taxon>
        <taxon>Metazoa</taxon>
        <taxon>Chordata</taxon>
        <taxon>Craniata</taxon>
        <taxon>Vertebrata</taxon>
        <taxon>Euteleostomi</taxon>
        <taxon>Lepidosauria</taxon>
        <taxon>Squamata</taxon>
        <taxon>Bifurcata</taxon>
        <taxon>Unidentata</taxon>
        <taxon>Episquamata</taxon>
        <taxon>Toxicofera</taxon>
        <taxon>Serpentes</taxon>
        <taxon>Colubroidea</taxon>
        <taxon>Elapidae</taxon>
        <taxon>Elapinae</taxon>
        <taxon>Micrurus</taxon>
    </lineage>
</organism>